<dbReference type="RefSeq" id="WP_183202769.1">
    <property type="nucleotide sequence ID" value="NZ_JACIEK010000029.1"/>
</dbReference>
<reference evidence="2 3" key="1">
    <citation type="submission" date="2020-08" db="EMBL/GenBank/DDBJ databases">
        <title>Genomic Encyclopedia of Type Strains, Phase IV (KMG-IV): sequencing the most valuable type-strain genomes for metagenomic binning, comparative biology and taxonomic classification.</title>
        <authorList>
            <person name="Goeker M."/>
        </authorList>
    </citation>
    <scope>NUCLEOTIDE SEQUENCE [LARGE SCALE GENOMIC DNA]</scope>
    <source>
        <strain evidence="2 3">DSM 102238</strain>
    </source>
</reference>
<dbReference type="Gene3D" id="3.30.70.100">
    <property type="match status" value="1"/>
</dbReference>
<evidence type="ECO:0000313" key="3">
    <source>
        <dbReference type="Proteomes" id="UP000542776"/>
    </source>
</evidence>
<keyword evidence="3" id="KW-1185">Reference proteome</keyword>
<dbReference type="InterPro" id="IPR012577">
    <property type="entry name" value="NIPSNAP"/>
</dbReference>
<evidence type="ECO:0000259" key="1">
    <source>
        <dbReference type="Pfam" id="PF07978"/>
    </source>
</evidence>
<organism evidence="2 3">
    <name type="scientific">Aureimonas pseudogalii</name>
    <dbReference type="NCBI Taxonomy" id="1744844"/>
    <lineage>
        <taxon>Bacteria</taxon>
        <taxon>Pseudomonadati</taxon>
        <taxon>Pseudomonadota</taxon>
        <taxon>Alphaproteobacteria</taxon>
        <taxon>Hyphomicrobiales</taxon>
        <taxon>Aurantimonadaceae</taxon>
        <taxon>Aureimonas</taxon>
    </lineage>
</organism>
<comment type="caution">
    <text evidence="2">The sequence shown here is derived from an EMBL/GenBank/DDBJ whole genome shotgun (WGS) entry which is preliminary data.</text>
</comment>
<feature type="domain" description="NIPSNAP" evidence="1">
    <location>
        <begin position="8"/>
        <end position="79"/>
    </location>
</feature>
<dbReference type="EMBL" id="JACIEK010000029">
    <property type="protein sequence ID" value="MBB4000765.1"/>
    <property type="molecule type" value="Genomic_DNA"/>
</dbReference>
<proteinExistence type="predicted"/>
<sequence>MPKVVETLLYTLKPGTGAEFDRIMRDISVPLHQRIRMDVVAYGNSLHDPDAYFLIRSYDSLEHRQVSQDAFYRSEDWRAGPRAAIIERIATSVNVVVDLPPDAVDVERTPF</sequence>
<dbReference type="InterPro" id="IPR011008">
    <property type="entry name" value="Dimeric_a/b-barrel"/>
</dbReference>
<protein>
    <recommendedName>
        <fullName evidence="1">NIPSNAP domain-containing protein</fullName>
    </recommendedName>
</protein>
<name>A0A7W6MME8_9HYPH</name>
<dbReference type="SUPFAM" id="SSF54909">
    <property type="entry name" value="Dimeric alpha+beta barrel"/>
    <property type="match status" value="1"/>
</dbReference>
<gene>
    <name evidence="2" type="ORF">GGR04_004645</name>
</gene>
<dbReference type="AlphaFoldDB" id="A0A7W6MME8"/>
<dbReference type="Proteomes" id="UP000542776">
    <property type="component" value="Unassembled WGS sequence"/>
</dbReference>
<evidence type="ECO:0000313" key="2">
    <source>
        <dbReference type="EMBL" id="MBB4000765.1"/>
    </source>
</evidence>
<dbReference type="Pfam" id="PF07978">
    <property type="entry name" value="NIPSNAP"/>
    <property type="match status" value="1"/>
</dbReference>
<accession>A0A7W6MME8</accession>